<reference evidence="5" key="1">
    <citation type="submission" date="2022-04" db="EMBL/GenBank/DDBJ databases">
        <title>Carnegiea gigantea Genome sequencing and assembly v2.</title>
        <authorList>
            <person name="Copetti D."/>
            <person name="Sanderson M.J."/>
            <person name="Burquez A."/>
            <person name="Wojciechowski M.F."/>
        </authorList>
    </citation>
    <scope>NUCLEOTIDE SEQUENCE</scope>
    <source>
        <strain evidence="5">SGP5-SGP5p</strain>
        <tissue evidence="5">Aerial part</tissue>
    </source>
</reference>
<feature type="compositionally biased region" description="Low complexity" evidence="3">
    <location>
        <begin position="186"/>
        <end position="204"/>
    </location>
</feature>
<evidence type="ECO:0000256" key="2">
    <source>
        <dbReference type="ARBA" id="ARBA00022737"/>
    </source>
</evidence>
<dbReference type="EMBL" id="JAKOGI010000018">
    <property type="protein sequence ID" value="KAJ8449888.1"/>
    <property type="molecule type" value="Genomic_DNA"/>
</dbReference>
<feature type="domain" description="AIR9-like A9" evidence="4">
    <location>
        <begin position="458"/>
        <end position="538"/>
    </location>
</feature>
<dbReference type="InterPro" id="IPR025875">
    <property type="entry name" value="Leu-rich_rpt_4"/>
</dbReference>
<feature type="domain" description="AIR9-like A9" evidence="4">
    <location>
        <begin position="647"/>
        <end position="691"/>
    </location>
</feature>
<organism evidence="5 6">
    <name type="scientific">Carnegiea gigantea</name>
    <dbReference type="NCBI Taxonomy" id="171969"/>
    <lineage>
        <taxon>Eukaryota</taxon>
        <taxon>Viridiplantae</taxon>
        <taxon>Streptophyta</taxon>
        <taxon>Embryophyta</taxon>
        <taxon>Tracheophyta</taxon>
        <taxon>Spermatophyta</taxon>
        <taxon>Magnoliopsida</taxon>
        <taxon>eudicotyledons</taxon>
        <taxon>Gunneridae</taxon>
        <taxon>Pentapetalae</taxon>
        <taxon>Caryophyllales</taxon>
        <taxon>Cactineae</taxon>
        <taxon>Cactaceae</taxon>
        <taxon>Cactoideae</taxon>
        <taxon>Echinocereeae</taxon>
        <taxon>Carnegiea</taxon>
    </lineage>
</organism>
<keyword evidence="2" id="KW-0677">Repeat</keyword>
<dbReference type="AlphaFoldDB" id="A0A9Q1KUP3"/>
<feature type="compositionally biased region" description="Low complexity" evidence="3">
    <location>
        <begin position="221"/>
        <end position="233"/>
    </location>
</feature>
<dbReference type="Proteomes" id="UP001153076">
    <property type="component" value="Unassembled WGS sequence"/>
</dbReference>
<dbReference type="Gene3D" id="2.60.40.2700">
    <property type="match status" value="1"/>
</dbReference>
<dbReference type="Pfam" id="PF23197">
    <property type="entry name" value="IG_AIR9"/>
    <property type="match status" value="3"/>
</dbReference>
<gene>
    <name evidence="5" type="ORF">Cgig2_029250</name>
</gene>
<evidence type="ECO:0000313" key="6">
    <source>
        <dbReference type="Proteomes" id="UP001153076"/>
    </source>
</evidence>
<dbReference type="PANTHER" id="PTHR31149:SF11">
    <property type="entry name" value="187-KDA MICROTUBULE-ASSOCIATED PROTEIN AIR9"/>
    <property type="match status" value="1"/>
</dbReference>
<evidence type="ECO:0000256" key="3">
    <source>
        <dbReference type="SAM" id="MobiDB-lite"/>
    </source>
</evidence>
<sequence>MDDPVVQTSVDSPRNTIPSKLPDGSAQRRTVEGKSSLNSKLGVSKSRVSSTPQSSSAMRRNSTGGLGEKHAVSAKTKPDSASKASESTAPAPCVLRRSLPEMRRNLMCSDTSKSSGEVGVRNSKKLGPNSPVSRTSVRPPSSSNASKSDGSFAMSTNSSSRKATSCSALESTASTTSSSIKKKSVSRISSSSTPSAALSSSATSGLRKTSKVSSSLARSPSTSNAAKTSSLSSSRDRYPSSSGKKKVFNSEVKDSRFIVLPQVEIKGGDDVRLDLRGQRLRSLNANGMNLSQNLEFVYLRDNLLSSLEGIEVVKHVKVLDLSFNDFKGPGFEPLGNCKVLQQLYLAGNQITSLSSLPELPNLEHLRVEENPILRMPHLEAACILVVGPTLKKFNDKDLSREEIAIAKCYPAHTAVCIRDGWEFCPPEHAVESTFHFLIEHWKDQLPSGLQLKEASIDPPFEEDACRSHFIFLRDHEIDSKLVLKYQWYVGERALSTFKAIPDAVSEVYFPKHDDIDKYLKVECTPVLEETEYPPIFAISTPVSPGTKCPKVLNLDVRGDLVQGNIIKGYAEVAWCGGTPAKGVASWLRRKWNSSPVVIAGAEDEEYLLTLEDIGSSLVFMYTPVTKEGTKGEPQYAITEFVKAAPPSVSNVRIIGDPIEGNVIKGAGEYFGGREGPSKFEWLRGNKDTGSVLI</sequence>
<keyword evidence="6" id="KW-1185">Reference proteome</keyword>
<dbReference type="PANTHER" id="PTHR31149">
    <property type="entry name" value="EXPRESSED PROTEIN"/>
    <property type="match status" value="1"/>
</dbReference>
<dbReference type="SMART" id="SM00365">
    <property type="entry name" value="LRR_SD22"/>
    <property type="match status" value="2"/>
</dbReference>
<feature type="compositionally biased region" description="Low complexity" evidence="3">
    <location>
        <begin position="128"/>
        <end position="144"/>
    </location>
</feature>
<feature type="compositionally biased region" description="Polar residues" evidence="3">
    <location>
        <begin position="145"/>
        <end position="162"/>
    </location>
</feature>
<feature type="compositionally biased region" description="Polar residues" evidence="3">
    <location>
        <begin position="33"/>
        <end position="63"/>
    </location>
</feature>
<keyword evidence="1" id="KW-0433">Leucine-rich repeat</keyword>
<feature type="compositionally biased region" description="Polar residues" evidence="3">
    <location>
        <begin position="1"/>
        <end position="18"/>
    </location>
</feature>
<evidence type="ECO:0000313" key="5">
    <source>
        <dbReference type="EMBL" id="KAJ8449888.1"/>
    </source>
</evidence>
<feature type="compositionally biased region" description="Low complexity" evidence="3">
    <location>
        <begin position="163"/>
        <end position="179"/>
    </location>
</feature>
<feature type="domain" description="AIR9-like A9" evidence="4">
    <location>
        <begin position="551"/>
        <end position="637"/>
    </location>
</feature>
<dbReference type="Gene3D" id="3.80.10.10">
    <property type="entry name" value="Ribonuclease Inhibitor"/>
    <property type="match status" value="1"/>
</dbReference>
<evidence type="ECO:0000259" key="4">
    <source>
        <dbReference type="Pfam" id="PF23197"/>
    </source>
</evidence>
<evidence type="ECO:0000256" key="1">
    <source>
        <dbReference type="ARBA" id="ARBA00022614"/>
    </source>
</evidence>
<dbReference type="InterPro" id="IPR032675">
    <property type="entry name" value="LRR_dom_sf"/>
</dbReference>
<feature type="compositionally biased region" description="Basic and acidic residues" evidence="3">
    <location>
        <begin position="67"/>
        <end position="80"/>
    </location>
</feature>
<dbReference type="InterPro" id="IPR056284">
    <property type="entry name" value="AIR9-like_A9"/>
</dbReference>
<dbReference type="PROSITE" id="PS51450">
    <property type="entry name" value="LRR"/>
    <property type="match status" value="1"/>
</dbReference>
<dbReference type="OrthoDB" id="1694902at2759"/>
<dbReference type="SUPFAM" id="SSF52058">
    <property type="entry name" value="L domain-like"/>
    <property type="match status" value="1"/>
</dbReference>
<feature type="region of interest" description="Disordered" evidence="3">
    <location>
        <begin position="1"/>
        <end position="247"/>
    </location>
</feature>
<protein>
    <recommendedName>
        <fullName evidence="4">AIR9-like A9 domain-containing protein</fullName>
    </recommendedName>
</protein>
<dbReference type="InterPro" id="IPR001611">
    <property type="entry name" value="Leu-rich_rpt"/>
</dbReference>
<feature type="compositionally biased region" description="Polar residues" evidence="3">
    <location>
        <begin position="211"/>
        <end position="220"/>
    </location>
</feature>
<name>A0A9Q1KUP3_9CARY</name>
<accession>A0A9Q1KUP3</accession>
<proteinExistence type="predicted"/>
<comment type="caution">
    <text evidence="5">The sequence shown here is derived from an EMBL/GenBank/DDBJ whole genome shotgun (WGS) entry which is preliminary data.</text>
</comment>
<dbReference type="Pfam" id="PF12799">
    <property type="entry name" value="LRR_4"/>
    <property type="match status" value="1"/>
</dbReference>